<dbReference type="RefSeq" id="WP_248478220.1">
    <property type="nucleotide sequence ID" value="NZ_JALPRF010000003.1"/>
</dbReference>
<sequence length="325" mass="37758">MNVRHRWLLTLFLLTVYSYRTFCQHPYELKVTSENDNYCLQYHDGYYTNGLFVNFTYVPDRLNQRIDETRKLTKITSSYQLGQMIFTPENIKTDALDQFDRPYAGYLYAQKGMTFFYKRGHVLNVNLSVGTVGKASLAQQTQSFIHTAFDLTPPKGWRYQVRDALGVNAQVQYWHAFIPVSWRRRWFDVHGTSQATFGTTFVNASAGLLFQLGLFQKADQSSLYDARIDRKSSPGSNSAEFYVFYHPRYQYQVHNATVAGSLFESHEGAILASINPWLYRHDIGLAFAKPRWTFQVVYSFKQREAASMKHNEQYAGLSVAYRFGR</sequence>
<gene>
    <name evidence="1" type="ORF">M0L20_17240</name>
</gene>
<proteinExistence type="predicted"/>
<dbReference type="Proteomes" id="UP001202180">
    <property type="component" value="Unassembled WGS sequence"/>
</dbReference>
<dbReference type="EMBL" id="JALPRF010000003">
    <property type="protein sequence ID" value="MCK8493614.1"/>
    <property type="molecule type" value="Genomic_DNA"/>
</dbReference>
<organism evidence="1 2">
    <name type="scientific">Spirosoma liriopis</name>
    <dbReference type="NCBI Taxonomy" id="2937440"/>
    <lineage>
        <taxon>Bacteria</taxon>
        <taxon>Pseudomonadati</taxon>
        <taxon>Bacteroidota</taxon>
        <taxon>Cytophagia</taxon>
        <taxon>Cytophagales</taxon>
        <taxon>Cytophagaceae</taxon>
        <taxon>Spirosoma</taxon>
    </lineage>
</organism>
<evidence type="ECO:0000313" key="1">
    <source>
        <dbReference type="EMBL" id="MCK8493614.1"/>
    </source>
</evidence>
<name>A0ABT0HN65_9BACT</name>
<reference evidence="1 2" key="1">
    <citation type="submission" date="2022-04" db="EMBL/GenBank/DDBJ databases">
        <title>Spirosoma sp. strain RP8 genome sequencing and assembly.</title>
        <authorList>
            <person name="Jung Y."/>
        </authorList>
    </citation>
    <scope>NUCLEOTIDE SEQUENCE [LARGE SCALE GENOMIC DNA]</scope>
    <source>
        <strain evidence="1 2">RP8</strain>
    </source>
</reference>
<evidence type="ECO:0000313" key="2">
    <source>
        <dbReference type="Proteomes" id="UP001202180"/>
    </source>
</evidence>
<accession>A0ABT0HN65</accession>
<dbReference type="Pfam" id="PF09982">
    <property type="entry name" value="LpxR"/>
    <property type="match status" value="1"/>
</dbReference>
<keyword evidence="2" id="KW-1185">Reference proteome</keyword>
<protein>
    <submittedName>
        <fullName evidence="1">Lipid A deacylase LpxR family protein</fullName>
    </submittedName>
</protein>
<dbReference type="InterPro" id="IPR018707">
    <property type="entry name" value="LpxR"/>
</dbReference>
<dbReference type="InterPro" id="IPR037107">
    <property type="entry name" value="Put_OMP_sf"/>
</dbReference>
<dbReference type="Gene3D" id="2.40.128.140">
    <property type="entry name" value="Outer membrane protein"/>
    <property type="match status" value="1"/>
</dbReference>
<comment type="caution">
    <text evidence="1">The sequence shown here is derived from an EMBL/GenBank/DDBJ whole genome shotgun (WGS) entry which is preliminary data.</text>
</comment>